<dbReference type="Gene3D" id="6.10.140.1060">
    <property type="match status" value="1"/>
</dbReference>
<comment type="subunit">
    <text evidence="3">Consists of at least two heavy chains and a number of intermediate and light chains.</text>
</comment>
<dbReference type="InterPro" id="IPR042228">
    <property type="entry name" value="Dynein_linker_3"/>
</dbReference>
<reference evidence="18 19" key="1">
    <citation type="submission" date="2021-02" db="EMBL/GenBank/DDBJ databases">
        <title>Variation within the Batrachochytrium salamandrivorans European outbreak.</title>
        <authorList>
            <person name="Kelly M."/>
            <person name="Pasmans F."/>
            <person name="Shea T.P."/>
            <person name="Munoz J.F."/>
            <person name="Carranza S."/>
            <person name="Cuomo C.A."/>
            <person name="Martel A."/>
        </authorList>
    </citation>
    <scope>NUCLEOTIDE SEQUENCE [LARGE SCALE GENOMIC DNA]</scope>
    <source>
        <strain evidence="18 19">AMFP18/2</strain>
    </source>
</reference>
<evidence type="ECO:0000256" key="11">
    <source>
        <dbReference type="ARBA" id="ARBA00023069"/>
    </source>
</evidence>
<dbReference type="Gene3D" id="3.40.50.300">
    <property type="entry name" value="P-loop containing nucleotide triphosphate hydrolases"/>
    <property type="match status" value="5"/>
</dbReference>
<dbReference type="Gene3D" id="1.10.287.2620">
    <property type="match status" value="1"/>
</dbReference>
<dbReference type="Pfam" id="PF03028">
    <property type="entry name" value="Dynein_heavy"/>
    <property type="match status" value="1"/>
</dbReference>
<comment type="caution">
    <text evidence="18">The sequence shown here is derived from an EMBL/GenBank/DDBJ whole genome shotgun (WGS) entry which is preliminary data.</text>
</comment>
<dbReference type="InterPro" id="IPR041589">
    <property type="entry name" value="DNAH3_AAA_lid_1"/>
</dbReference>
<sequence>MNEAEGSAQLAAAVIGAVHIPLDLVDSTTLDTPANLRGATPKHISSKSIHHLETPCMDINGQTYLPNLGETCSSPKIVLHKRSLTLQELVQASHNARVNKTEMPAELLNKIRVRPPPPKRYVHHSHTIDEQCIRLENARNYSPGASIAAEADAAARGMRIGRTLDPEHCSDDKGQAENRVVPGFRDRLVEFLIEQQNSRSVINEDDIASVMLVNLPKEFVPDSRTYHILQRLISGDAADIDDECIVEAFYDYFGASVNAISVSDLEPSWMDAIMGSIPIVLRQKYPKKTIKLMEEVQEIFRESGKNSAVHYILKKPAHLQLISDAEMADKKPAFNETLPNPSPWHTSFVENKAKIERLLMISSHVLCHLLETASHFSHMRLVNVNEMQSQRDAFRVSSYQSLMLVQAEKCRAKIWHGWLASVFKKFAETYIRKHHRDSLVPRPLDSFFRCAQTLVANQLQAIMIHSIHDYIDLFGFYPGDRLAESTSCPTKTNTHKSPRFNVRLAFSTKVQEIEFDPPLSDIQDAILDGLSSLVSTIDSAPKIESVVYGYTGEELLTMEYPDIQSVIQNNHGTVLSADGCSTFSMSFGDAEQVHISVDKELVDRSYGHLKKYINSSFSAAKEYLSRYDPYIKLFSADVDRNVEAFFSEDHSFEEHIQQIENYREIVNQILSHPRRVDLVLLSLNTEDLHRMFMARANSLAARFVSRITEQSIDHQRQICSRYELVEERALRIPDGFKEMAEQMEYMQNILGEELPSLLSELEESRRRLMHIFNYSLLGDEHIKLNSLTYTWPSRIVDIIEQHNSIIGISCEKSKESLRDRRIKFEQELDEIQVQVEELKEVGDLDEVPFYVKKVQALSKQLQMAQDTVSGFNKEEQLFGWQETLYPQRKQIALTLEPFHALYTTAVNFQKSHKKWMDGSLLELDAELIEQEVDSLNRDMNRVLGALVQAPAPQNIAKTVKEKIDEFMVNIPLVHVLCNPGMRDRHWSKVSTVTGFKISPDGTSSLRKMLKMNLEQFLVPFQDISDSATKEHTLEKNMRKMFQEWESLEFILISYRETGTYILASVDDAQKLLDDQIVGTQSMRGSPYISPFEQQIKDWEKKLLNTQEILDEWLKVQATWLYLEPIFSSEDIMSQMPEEGKRFKMVDQSWHKIMCIVNQDRHILKVTEIPNLLEELQADNVMLDEILKGLNSYLEIKRLCFPRFFFLSNDEMLEILSETKDPTRVQPHLKKCFEGVATLEFDDKLNITSLYSSENEQLTLVQKVSTADAKGAVEKWLCDVESAMLSSLQSIIKAAFYAYTTTPRKQWVLEWPGQVVICVSQIYWTLAVEEAIIDGKKGFQEYLAELNRDLTETIQLVRGELPKMARYTLGALVVIDVHARDVVANMISSENVKDLNDFAWLSQLRYYWEDDNVNVKMINAQKQYGYEYLGNSTRLVITSLTDRCYRTLFGALHLNLGGAPEGPAGTGKTETTKDLAKALAKQCVVFNCSDGLDYLAMGRFFKGLATSGAWACFDEFNRIDLEVLSVVAQQILTIQRAVALDLKDFIFEGSRLRLNPQCAIFITMNPGYAGRSELPDNLKALFRTVAMMVPDYSLISEITLYSFGFIDARNLARKISATYRLCSEQLSSQDHYDYGMRAVKSVLTAAGNLKLKYPDEAEDVLVLRSIIDVNLPKFLSHDIALFKGITTDLFPKVCLPKPDYAKLQEAIEIVCEKMNLQMVPAFVEKILQLYEMMLVRHGYMLVGEPFSGKTTAYRVLAEALNIIASNEPVGKEIEWRSVQYKVINPKSVTMGQLYGQFDPVSHEWTDGVLATSFRYYANITSPDRKWVIFDGPVDAIWVENMNTVLDDNKKLCLMSGEIIQLSSTMSLVFEVMDLAVASPATVSRCGMVYLEPERLGWRPLVQSWLNSIEYLTSLTKEYINNLFEIFVESALTFVRGSCKELSPTTDIGLVNSLIRLLDSTFDNFRRCGIPEDNEAHELTEQRIQCRFLFCMAWSIGGSIATPSQLKFDHMVRQRIQEMQLPLKLELPIEGTLYDYLYQSYYSSTDSDRLDLDSGDNSTRKTDAWVPWIETMPVIHLPADADFNDIIIPTKDTARYNYLMDLMIVHDIPLLLVGPTGTGKSKYINNKLLNGVPRDVYIPLPINFSARTNANQIQDLVMSKLDKRRKGVFGAPVGKRFIVFIDDLNMPSKEQYGTQPPIELFRQWLDHGNWYDQKDTSRLELVDIQLICAMSPPGGGRNVVTPRFQRHFNQVVINSFDDATMLHIFNSILEWHFSRFDFSAETRNIRNTLVESSMDVYQWAVKNLLPTPAKTHYTFNLRDYAKVIQGLVLSRPTNFPTETSMLRLWTHEIYRVYYDRLVADEDRGSLFIFLMSVIKDKFKQIPSQVFSHVATGPLVEGHPSIIDDDMRSVLFGDFVTPKSPGIEPDYIELKNFEAISDVCKTQLSEYNQAKKTKLNIVLFRFAIEHVSKICRILKLPSGNALLVGVGGSGRQSLTRLSAFIVRYEIFQIEISKSYSRVEWRDDIKKMLLMTGVENQKTVFLFPDTQILEESFIEDVNSLLNAGDVPNLFASDERQGIIDKLTKEVTEELKPNDGSPMAIYSYFIDRVKKNLHIVLCMSPIGDAFRARLRQFSSIVNCCTIDWFQAWPDDALQAVAKQFLDDANLDESVSGQIIGMCQHFHQYSMSLSERYLNTLSRHNYVTPTSYLELLHVYKTLLTQKHQDISKVQKRYAGGLDKLQFAAEQIARMQIDLKELKPQLIKTSEETVEMLAKIETESVEVESTRKTVASDEAIASSKAKQSASMKNECENDLAEALPLLNAALSALDTLKKNDIDLVKSMKNPPDGVKLVMEAVCVMKDIKAEKIPDPSGSGRMVLDYWKPSLKMLGDPQFLNSLKSFDKDEIPAHVIKKIRQTYIPNPEFKPEKVRNASSAAEGLCSWIGAMEAYDRVAKIVAPKQDALAKAEAELAETMKGLNEKRSLLKEVMDRLQSLNENLRALTEKRERLQKEVKSCEDQLDRAQKLLGGLGGEKQRWTDISKQLDSTLYNLCGDILISSGVTAYLGAFTKFFRKECVAAWVAALKNSKIPCTDAFSLIKILGDPIKIREWNISGLPSDAFSIDNGIIVQNSRRWPLMIDPQGQANKWVKNMEKEHKLVIIKLTDTDFIRNLENAITFGLPVLIENVKEELDPILDTILLKQIFKSAGATCIRIGDSVIEYADSFRLYMTTKLRNPHYLPETSVKVSLLNFMTTPEGLEDQLLGIVVAKERPELEEEKMQLILQSAENKKRLQEIEDQILQILSSAEGNILENETAIEVLSSSKILSVDLFDKQRIAEETEHKIDETRESYRSISNHSAVIYFCVADMANIDPMYQYSLTWFMDLFVNSIAQSNKSSMLKRRLKNLESHFTYSLYCNVCRSLFEKDKLLFSFLLCTTILRNHNDLDESEFSHLMTGGIGLGGASTLNPDPLLISEKSWAEMGRLSNLVAFQGLSKDFSLSEWKPIMESNDMQNVQFPGKWATINDFQRLLIIRAFRPEKIVPCVQDFVKSKLGHKFIEPPSFDLAGSFEDSNNRSPLIFILSPGVDPMSQLLKFADDQGFGGQKCQSISLGQGQGPIAAQMIREAQKGGTWVVLQNCHLAVSWLGALEKIVEDMSSGMSLHKDFRLWLTSYPSVKFPPSILQIGVKMTNEPPKGIKANILKSYLTDPISDEKFFAAGKKSAEWEKLLFGLCTFHAIVQERRSFGPLGWNIPYEFNESDLRISIRQLQMFLDEYDEIPFKAIIYLTGECNYGGRVTDDWDRRTLINLLTTFYCPAIVEDSAYRFSPSGVYYAPSKGKYESYLEYIRGLPLNQHPEIFGIHDNGDIARQLTETRQLFECIIKTQDNASGSNQGSGQKSNDEILIEVTSDILARVPTTFDLEDAIKKYPVNYNESMNTVLIQEMTRFNKLIQVVFLSLVNVQKAIKGLVVLSAELEEVGKSILVKRVPAMWASKSYPSLKPLGGYINDLIARLRFFQTWFERGSPKVFWMSGFFFTQSFITATLQNYARKYTIPIDELGLDFEVLRITTSDVAPTDGVYVNGLYLEGARWVSERNVLGESLSKVLYDPMPIMWFKPIRIADIKTSGTYTSPVYKTSARRGVLSTTGHSTNFVIAIRLPSDKPEKHWIMRGLAVLLQLDD</sequence>
<evidence type="ECO:0000313" key="18">
    <source>
        <dbReference type="EMBL" id="KAH6598519.1"/>
    </source>
</evidence>
<evidence type="ECO:0000256" key="6">
    <source>
        <dbReference type="ARBA" id="ARBA00022701"/>
    </source>
</evidence>
<dbReference type="InterPro" id="IPR043160">
    <property type="entry name" value="Dynein_C_barrel"/>
</dbReference>
<keyword evidence="11" id="KW-0969">Cilium</keyword>
<keyword evidence="8" id="KW-0067">ATP-binding</keyword>
<dbReference type="Pfam" id="PF12780">
    <property type="entry name" value="AAA_8"/>
    <property type="match status" value="1"/>
</dbReference>
<dbReference type="Gene3D" id="1.10.8.720">
    <property type="entry name" value="Region D6 of dynein motor"/>
    <property type="match status" value="1"/>
</dbReference>
<dbReference type="InterPro" id="IPR041228">
    <property type="entry name" value="Dynein_C"/>
</dbReference>
<dbReference type="Gene3D" id="1.10.8.1220">
    <property type="match status" value="1"/>
</dbReference>
<keyword evidence="6" id="KW-0493">Microtubule</keyword>
<dbReference type="Pfam" id="PF17857">
    <property type="entry name" value="AAA_lid_1"/>
    <property type="match status" value="1"/>
</dbReference>
<evidence type="ECO:0000256" key="10">
    <source>
        <dbReference type="ARBA" id="ARBA00023054"/>
    </source>
</evidence>
<keyword evidence="9" id="KW-0243">Dynein</keyword>
<evidence type="ECO:0000256" key="4">
    <source>
        <dbReference type="ARBA" id="ARBA00022197"/>
    </source>
</evidence>
<evidence type="ECO:0000256" key="3">
    <source>
        <dbReference type="ARBA" id="ARBA00011655"/>
    </source>
</evidence>
<dbReference type="Pfam" id="PF18199">
    <property type="entry name" value="Dynein_C"/>
    <property type="match status" value="1"/>
</dbReference>
<name>A0ABQ8FHS4_9FUNG</name>
<dbReference type="EMBL" id="JAFCIX010000102">
    <property type="protein sequence ID" value="KAH6598519.1"/>
    <property type="molecule type" value="Genomic_DNA"/>
</dbReference>
<evidence type="ECO:0000256" key="8">
    <source>
        <dbReference type="ARBA" id="ARBA00022840"/>
    </source>
</evidence>
<dbReference type="Pfam" id="PF17852">
    <property type="entry name" value="Dynein_AAA_lid"/>
    <property type="match status" value="1"/>
</dbReference>
<dbReference type="Gene3D" id="1.20.58.1120">
    <property type="match status" value="1"/>
</dbReference>
<feature type="coiled-coil region" evidence="16">
    <location>
        <begin position="814"/>
        <end position="874"/>
    </location>
</feature>
<dbReference type="Pfam" id="PF12775">
    <property type="entry name" value="AAA_7"/>
    <property type="match status" value="1"/>
</dbReference>
<keyword evidence="19" id="KW-1185">Reference proteome</keyword>
<comment type="similarity">
    <text evidence="2">Belongs to the dynein heavy chain family.</text>
</comment>
<feature type="domain" description="AAA+ ATPase" evidence="17">
    <location>
        <begin position="1453"/>
        <end position="1592"/>
    </location>
</feature>
<evidence type="ECO:0000313" key="19">
    <source>
        <dbReference type="Proteomes" id="UP001648503"/>
    </source>
</evidence>
<dbReference type="Gene3D" id="1.20.920.20">
    <property type="match status" value="1"/>
</dbReference>
<keyword evidence="10 16" id="KW-0175">Coiled coil</keyword>
<evidence type="ECO:0000256" key="15">
    <source>
        <dbReference type="ARBA" id="ARBA00033439"/>
    </source>
</evidence>
<evidence type="ECO:0000256" key="13">
    <source>
        <dbReference type="ARBA" id="ARBA00023212"/>
    </source>
</evidence>
<dbReference type="Pfam" id="PF12777">
    <property type="entry name" value="MT"/>
    <property type="match status" value="1"/>
</dbReference>
<dbReference type="InterPro" id="IPR035706">
    <property type="entry name" value="AAA_9"/>
</dbReference>
<dbReference type="Gene3D" id="3.10.490.20">
    <property type="match status" value="1"/>
</dbReference>
<protein>
    <recommendedName>
        <fullName evidence="4">Dynein heavy chain, cytoplasmic</fullName>
    </recommendedName>
    <alternativeName>
        <fullName evidence="15">Dynein heavy chain, cytosolic</fullName>
    </alternativeName>
</protein>
<evidence type="ECO:0000256" key="2">
    <source>
        <dbReference type="ARBA" id="ARBA00008887"/>
    </source>
</evidence>
<dbReference type="Pfam" id="PF08393">
    <property type="entry name" value="DHC_N2"/>
    <property type="match status" value="1"/>
</dbReference>
<dbReference type="Gene3D" id="1.10.472.130">
    <property type="match status" value="1"/>
</dbReference>
<dbReference type="Pfam" id="PF12774">
    <property type="entry name" value="AAA_6"/>
    <property type="match status" value="1"/>
</dbReference>
<dbReference type="InterPro" id="IPR004273">
    <property type="entry name" value="Dynein_heavy_D6_P-loop"/>
</dbReference>
<dbReference type="PANTHER" id="PTHR22878">
    <property type="entry name" value="DYNEIN HEAVY CHAIN 6, AXONEMAL-LIKE-RELATED"/>
    <property type="match status" value="1"/>
</dbReference>
<evidence type="ECO:0000256" key="5">
    <source>
        <dbReference type="ARBA" id="ARBA00022490"/>
    </source>
</evidence>
<evidence type="ECO:0000259" key="17">
    <source>
        <dbReference type="SMART" id="SM00382"/>
    </source>
</evidence>
<dbReference type="Gene3D" id="1.20.920.30">
    <property type="match status" value="1"/>
</dbReference>
<dbReference type="InterPro" id="IPR042222">
    <property type="entry name" value="Dynein_2_N"/>
</dbReference>
<keyword evidence="13" id="KW-0206">Cytoskeleton</keyword>
<feature type="coiled-coil region" evidence="16">
    <location>
        <begin position="2956"/>
        <end position="3018"/>
    </location>
</feature>
<dbReference type="InterPro" id="IPR027417">
    <property type="entry name" value="P-loop_NTPase"/>
</dbReference>
<dbReference type="SUPFAM" id="SSF52540">
    <property type="entry name" value="P-loop containing nucleoside triphosphate hydrolases"/>
    <property type="match status" value="4"/>
</dbReference>
<evidence type="ECO:0000256" key="12">
    <source>
        <dbReference type="ARBA" id="ARBA00023175"/>
    </source>
</evidence>
<accession>A0ABQ8FHS4</accession>
<dbReference type="SMART" id="SM00382">
    <property type="entry name" value="AAA"/>
    <property type="match status" value="2"/>
</dbReference>
<dbReference type="Pfam" id="PF12781">
    <property type="entry name" value="AAA_9"/>
    <property type="match status" value="1"/>
</dbReference>
<dbReference type="Gene3D" id="1.20.140.100">
    <property type="entry name" value="Dynein heavy chain, N-terminal domain 2"/>
    <property type="match status" value="1"/>
</dbReference>
<proteinExistence type="inferred from homology"/>
<keyword evidence="7" id="KW-0547">Nucleotide-binding</keyword>
<evidence type="ECO:0000256" key="1">
    <source>
        <dbReference type="ARBA" id="ARBA00004430"/>
    </source>
</evidence>
<dbReference type="InterPro" id="IPR013602">
    <property type="entry name" value="Dynein_heavy_linker"/>
</dbReference>
<dbReference type="InterPro" id="IPR026983">
    <property type="entry name" value="DHC"/>
</dbReference>
<evidence type="ECO:0000256" key="7">
    <source>
        <dbReference type="ARBA" id="ARBA00022741"/>
    </source>
</evidence>
<dbReference type="InterPro" id="IPR042219">
    <property type="entry name" value="AAA_lid_11_sf"/>
</dbReference>
<dbReference type="InterPro" id="IPR041466">
    <property type="entry name" value="Dynein_AAA5_ext"/>
</dbReference>
<feature type="domain" description="AAA+ ATPase" evidence="17">
    <location>
        <begin position="2104"/>
        <end position="2252"/>
    </location>
</feature>
<keyword evidence="12" id="KW-0505">Motor protein</keyword>
<dbReference type="InterPro" id="IPR024317">
    <property type="entry name" value="Dynein_heavy_chain_D4_dom"/>
</dbReference>
<dbReference type="Proteomes" id="UP001648503">
    <property type="component" value="Unassembled WGS sequence"/>
</dbReference>
<keyword evidence="5" id="KW-0963">Cytoplasm</keyword>
<evidence type="ECO:0000256" key="14">
    <source>
        <dbReference type="ARBA" id="ARBA00023273"/>
    </source>
</evidence>
<organism evidence="18 19">
    <name type="scientific">Batrachochytrium salamandrivorans</name>
    <dbReference type="NCBI Taxonomy" id="1357716"/>
    <lineage>
        <taxon>Eukaryota</taxon>
        <taxon>Fungi</taxon>
        <taxon>Fungi incertae sedis</taxon>
        <taxon>Chytridiomycota</taxon>
        <taxon>Chytridiomycota incertae sedis</taxon>
        <taxon>Chytridiomycetes</taxon>
        <taxon>Rhizophydiales</taxon>
        <taxon>Rhizophydiales incertae sedis</taxon>
        <taxon>Batrachochytrium</taxon>
    </lineage>
</organism>
<comment type="subcellular location">
    <subcellularLocation>
        <location evidence="1">Cytoplasm</location>
        <location evidence="1">Cytoskeleton</location>
        <location evidence="1">Cilium axoneme</location>
    </subcellularLocation>
</comment>
<dbReference type="InterPro" id="IPR041658">
    <property type="entry name" value="AAA_lid_11"/>
</dbReference>
<dbReference type="PANTHER" id="PTHR22878:SF70">
    <property type="entry name" value="DYNEIN HEAVY CHAIN 2, AXONEMAL"/>
    <property type="match status" value="1"/>
</dbReference>
<dbReference type="InterPro" id="IPR043157">
    <property type="entry name" value="Dynein_AAA1S"/>
</dbReference>
<evidence type="ECO:0000256" key="9">
    <source>
        <dbReference type="ARBA" id="ARBA00023017"/>
    </source>
</evidence>
<keyword evidence="14" id="KW-0966">Cell projection</keyword>
<gene>
    <name evidence="18" type="ORF">BASA50_003558</name>
</gene>
<dbReference type="Gene3D" id="1.10.8.710">
    <property type="match status" value="1"/>
</dbReference>
<dbReference type="InterPro" id="IPR035699">
    <property type="entry name" value="AAA_6"/>
</dbReference>
<dbReference type="InterPro" id="IPR003593">
    <property type="entry name" value="AAA+_ATPase"/>
</dbReference>
<dbReference type="Pfam" id="PF18198">
    <property type="entry name" value="AAA_lid_11"/>
    <property type="match status" value="1"/>
</dbReference>
<evidence type="ECO:0000256" key="16">
    <source>
        <dbReference type="SAM" id="Coils"/>
    </source>
</evidence>
<dbReference type="Gene3D" id="1.20.1270.280">
    <property type="match status" value="1"/>
</dbReference>
<dbReference type="Gene3D" id="3.20.180.20">
    <property type="entry name" value="Dynein heavy chain, N-terminal domain 2"/>
    <property type="match status" value="1"/>
</dbReference>
<dbReference type="InterPro" id="IPR024743">
    <property type="entry name" value="Dynein_HC_stalk"/>
</dbReference>